<dbReference type="OrthoDB" id="2382881at2759"/>
<feature type="non-terminal residue" evidence="10">
    <location>
        <position position="1"/>
    </location>
</feature>
<dbReference type="EMBL" id="KN734357">
    <property type="protein sequence ID" value="KIH57463.1"/>
    <property type="molecule type" value="Genomic_DNA"/>
</dbReference>
<evidence type="ECO:0000256" key="9">
    <source>
        <dbReference type="RuleBase" id="RU000488"/>
    </source>
</evidence>
<evidence type="ECO:0000313" key="11">
    <source>
        <dbReference type="Proteomes" id="UP000054047"/>
    </source>
</evidence>
<gene>
    <name evidence="10" type="ORF">ANCDUO_12345</name>
</gene>
<evidence type="ECO:0000256" key="8">
    <source>
        <dbReference type="PROSITE-ProRule" id="PRU00282"/>
    </source>
</evidence>
<keyword evidence="6" id="KW-0496">Mitochondrion</keyword>
<dbReference type="Pfam" id="PF00153">
    <property type="entry name" value="Mito_carr"/>
    <property type="match status" value="1"/>
</dbReference>
<dbReference type="PROSITE" id="PS50920">
    <property type="entry name" value="SOLCAR"/>
    <property type="match status" value="1"/>
</dbReference>
<keyword evidence="4" id="KW-0999">Mitochondrion inner membrane</keyword>
<dbReference type="SUPFAM" id="SSF103506">
    <property type="entry name" value="Mitochondrial carrier"/>
    <property type="match status" value="1"/>
</dbReference>
<dbReference type="GO" id="GO:0015183">
    <property type="term" value="F:L-aspartate transmembrane transporter activity"/>
    <property type="evidence" value="ECO:0007669"/>
    <property type="project" value="TreeGrafter"/>
</dbReference>
<keyword evidence="11" id="KW-1185">Reference proteome</keyword>
<dbReference type="Gene3D" id="1.50.40.10">
    <property type="entry name" value="Mitochondrial carrier domain"/>
    <property type="match status" value="1"/>
</dbReference>
<dbReference type="InterPro" id="IPR018108">
    <property type="entry name" value="MCP_transmembrane"/>
</dbReference>
<dbReference type="GO" id="GO:0043490">
    <property type="term" value="P:malate-aspartate shuttle"/>
    <property type="evidence" value="ECO:0007669"/>
    <property type="project" value="TreeGrafter"/>
</dbReference>
<dbReference type="GO" id="GO:0005743">
    <property type="term" value="C:mitochondrial inner membrane"/>
    <property type="evidence" value="ECO:0007669"/>
    <property type="project" value="UniProtKB-SubCell"/>
</dbReference>
<evidence type="ECO:0000256" key="1">
    <source>
        <dbReference type="ARBA" id="ARBA00004448"/>
    </source>
</evidence>
<evidence type="ECO:0000256" key="2">
    <source>
        <dbReference type="ARBA" id="ARBA00006375"/>
    </source>
</evidence>
<evidence type="ECO:0000256" key="6">
    <source>
        <dbReference type="ARBA" id="ARBA00023128"/>
    </source>
</evidence>
<accession>A0A0C2CLM9</accession>
<keyword evidence="9" id="KW-0813">Transport</keyword>
<evidence type="ECO:0000256" key="4">
    <source>
        <dbReference type="ARBA" id="ARBA00022792"/>
    </source>
</evidence>
<dbReference type="Proteomes" id="UP000054047">
    <property type="component" value="Unassembled WGS sequence"/>
</dbReference>
<keyword evidence="5" id="KW-1133">Transmembrane helix</keyword>
<sequence length="93" mass="10118">LTPLFTVGSSYHMFGFSDLVQLVCVSKYQIKCAELNILQTGMGGQEFSYVPKIMNGGLAGIVGVTCVFPIDLVKTRLQNQPILANGEVQYKGM</sequence>
<proteinExistence type="inferred from homology"/>
<evidence type="ECO:0000256" key="7">
    <source>
        <dbReference type="ARBA" id="ARBA00023136"/>
    </source>
</evidence>
<name>A0A0C2CLM9_9BILA</name>
<comment type="similarity">
    <text evidence="2 9">Belongs to the mitochondrial carrier (TC 2.A.29) family.</text>
</comment>
<dbReference type="InterPro" id="IPR051028">
    <property type="entry name" value="Mito_Solute_Carrier"/>
</dbReference>
<feature type="repeat" description="Solcar" evidence="8">
    <location>
        <begin position="47"/>
        <end position="93"/>
    </location>
</feature>
<dbReference type="GO" id="GO:0005313">
    <property type="term" value="F:L-glutamate transmembrane transporter activity"/>
    <property type="evidence" value="ECO:0007669"/>
    <property type="project" value="TreeGrafter"/>
</dbReference>
<evidence type="ECO:0000313" key="10">
    <source>
        <dbReference type="EMBL" id="KIH57463.1"/>
    </source>
</evidence>
<reference evidence="10 11" key="1">
    <citation type="submission" date="2013-12" db="EMBL/GenBank/DDBJ databases">
        <title>Draft genome of the parsitic nematode Ancylostoma duodenale.</title>
        <authorList>
            <person name="Mitreva M."/>
        </authorList>
    </citation>
    <scope>NUCLEOTIDE SEQUENCE [LARGE SCALE GENOMIC DNA]</scope>
    <source>
        <strain evidence="10 11">Zhejiang</strain>
    </source>
</reference>
<evidence type="ECO:0000256" key="3">
    <source>
        <dbReference type="ARBA" id="ARBA00022692"/>
    </source>
</evidence>
<organism evidence="10 11">
    <name type="scientific">Ancylostoma duodenale</name>
    <dbReference type="NCBI Taxonomy" id="51022"/>
    <lineage>
        <taxon>Eukaryota</taxon>
        <taxon>Metazoa</taxon>
        <taxon>Ecdysozoa</taxon>
        <taxon>Nematoda</taxon>
        <taxon>Chromadorea</taxon>
        <taxon>Rhabditida</taxon>
        <taxon>Rhabditina</taxon>
        <taxon>Rhabditomorpha</taxon>
        <taxon>Strongyloidea</taxon>
        <taxon>Ancylostomatidae</taxon>
        <taxon>Ancylostomatinae</taxon>
        <taxon>Ancylostoma</taxon>
    </lineage>
</organism>
<evidence type="ECO:0000256" key="5">
    <source>
        <dbReference type="ARBA" id="ARBA00022989"/>
    </source>
</evidence>
<keyword evidence="3 8" id="KW-0812">Transmembrane</keyword>
<keyword evidence="7 8" id="KW-0472">Membrane</keyword>
<dbReference type="InterPro" id="IPR023395">
    <property type="entry name" value="MCP_dom_sf"/>
</dbReference>
<dbReference type="AlphaFoldDB" id="A0A0C2CLM9"/>
<dbReference type="PANTHER" id="PTHR45678">
    <property type="entry name" value="MITOCHONDRIAL 2-OXODICARBOXYLATE CARRIER 1-RELATED"/>
    <property type="match status" value="1"/>
</dbReference>
<comment type="subcellular location">
    <subcellularLocation>
        <location evidence="1">Mitochondrion inner membrane</location>
        <topology evidence="1">Multi-pass membrane protein</topology>
    </subcellularLocation>
</comment>
<protein>
    <submittedName>
        <fullName evidence="10">Uncharacterized protein</fullName>
    </submittedName>
</protein>
<dbReference type="PANTHER" id="PTHR45678:SF5">
    <property type="entry name" value="AT03939P-RELATED"/>
    <property type="match status" value="1"/>
</dbReference>